<dbReference type="Proteomes" id="UP001259832">
    <property type="component" value="Unassembled WGS sequence"/>
</dbReference>
<reference evidence="1" key="1">
    <citation type="submission" date="2023-08" db="EMBL/GenBank/DDBJ databases">
        <title>Reference Genome Resource for the Citrus Pathogen Phytophthora citrophthora.</title>
        <authorList>
            <person name="Moller H."/>
            <person name="Coetzee B."/>
            <person name="Rose L.J."/>
            <person name="Van Niekerk J.M."/>
        </authorList>
    </citation>
    <scope>NUCLEOTIDE SEQUENCE</scope>
    <source>
        <strain evidence="1">STE-U-9442</strain>
    </source>
</reference>
<dbReference type="AlphaFoldDB" id="A0AAD9GE16"/>
<evidence type="ECO:0000313" key="1">
    <source>
        <dbReference type="EMBL" id="KAK1936692.1"/>
    </source>
</evidence>
<proteinExistence type="predicted"/>
<sequence>MIQCPCYAGCGRVGRTGIWFRREHYFKAKVHVDFGEGDSFKMLVEVCNAWFVVFTALELVHEHVAQYLQSGLQEE</sequence>
<keyword evidence="2" id="KW-1185">Reference proteome</keyword>
<comment type="caution">
    <text evidence="1">The sequence shown here is derived from an EMBL/GenBank/DDBJ whole genome shotgun (WGS) entry which is preliminary data.</text>
</comment>
<gene>
    <name evidence="1" type="ORF">P3T76_010127</name>
</gene>
<accession>A0AAD9GE16</accession>
<protein>
    <submittedName>
        <fullName evidence="1">Uncharacterized protein</fullName>
    </submittedName>
</protein>
<dbReference type="EMBL" id="JASMQC010000021">
    <property type="protein sequence ID" value="KAK1936692.1"/>
    <property type="molecule type" value="Genomic_DNA"/>
</dbReference>
<organism evidence="1 2">
    <name type="scientific">Phytophthora citrophthora</name>
    <dbReference type="NCBI Taxonomy" id="4793"/>
    <lineage>
        <taxon>Eukaryota</taxon>
        <taxon>Sar</taxon>
        <taxon>Stramenopiles</taxon>
        <taxon>Oomycota</taxon>
        <taxon>Peronosporomycetes</taxon>
        <taxon>Peronosporales</taxon>
        <taxon>Peronosporaceae</taxon>
        <taxon>Phytophthora</taxon>
    </lineage>
</organism>
<evidence type="ECO:0000313" key="2">
    <source>
        <dbReference type="Proteomes" id="UP001259832"/>
    </source>
</evidence>
<name>A0AAD9GE16_9STRA</name>